<dbReference type="RefSeq" id="XP_047756649.1">
    <property type="nucleotide sequence ID" value="XM_047901130.1"/>
</dbReference>
<feature type="compositionally biased region" description="Basic and acidic residues" evidence="1">
    <location>
        <begin position="124"/>
        <end position="135"/>
    </location>
</feature>
<organism evidence="2 3">
    <name type="scientific">Passalora fulva</name>
    <name type="common">Tomato leaf mold</name>
    <name type="synonym">Cladosporium fulvum</name>
    <dbReference type="NCBI Taxonomy" id="5499"/>
    <lineage>
        <taxon>Eukaryota</taxon>
        <taxon>Fungi</taxon>
        <taxon>Dikarya</taxon>
        <taxon>Ascomycota</taxon>
        <taxon>Pezizomycotina</taxon>
        <taxon>Dothideomycetes</taxon>
        <taxon>Dothideomycetidae</taxon>
        <taxon>Mycosphaerellales</taxon>
        <taxon>Mycosphaerellaceae</taxon>
        <taxon>Fulvia</taxon>
    </lineage>
</organism>
<dbReference type="CDD" id="cd23703">
    <property type="entry name" value="mS26_PET12"/>
    <property type="match status" value="1"/>
</dbReference>
<dbReference type="OrthoDB" id="5223508at2759"/>
<gene>
    <name evidence="2" type="ORF">CLAFUR5_01982</name>
</gene>
<reference evidence="2" key="2">
    <citation type="journal article" date="2022" name="Microb. Genom.">
        <title>A chromosome-scale genome assembly of the tomato pathogen Cladosporium fulvum reveals a compartmentalized genome architecture and the presence of a dispensable chromosome.</title>
        <authorList>
            <person name="Zaccaron A.Z."/>
            <person name="Chen L.H."/>
            <person name="Samaras A."/>
            <person name="Stergiopoulos I."/>
        </authorList>
    </citation>
    <scope>NUCLEOTIDE SEQUENCE</scope>
    <source>
        <strain evidence="2">Race5_Kim</strain>
    </source>
</reference>
<dbReference type="Proteomes" id="UP000756132">
    <property type="component" value="Chromosome 1"/>
</dbReference>
<dbReference type="AlphaFoldDB" id="A0A9Q8P3U3"/>
<dbReference type="Pfam" id="PF26163">
    <property type="entry name" value="mS26"/>
    <property type="match status" value="1"/>
</dbReference>
<dbReference type="GeneID" id="71981860"/>
<evidence type="ECO:0000256" key="1">
    <source>
        <dbReference type="SAM" id="MobiDB-lite"/>
    </source>
</evidence>
<protein>
    <submittedName>
        <fullName evidence="2">Uncharacterized protein</fullName>
    </submittedName>
</protein>
<name>A0A9Q8P3U3_PASFU</name>
<proteinExistence type="predicted"/>
<dbReference type="OMA" id="WNLGPPP"/>
<evidence type="ECO:0000313" key="2">
    <source>
        <dbReference type="EMBL" id="UJO12283.1"/>
    </source>
</evidence>
<dbReference type="EMBL" id="CP090163">
    <property type="protein sequence ID" value="UJO12283.1"/>
    <property type="molecule type" value="Genomic_DNA"/>
</dbReference>
<dbReference type="InterPro" id="IPR058940">
    <property type="entry name" value="mS26_fungi"/>
</dbReference>
<keyword evidence="3" id="KW-1185">Reference proteome</keyword>
<accession>A0A9Q8P3U3</accession>
<feature type="compositionally biased region" description="Basic and acidic residues" evidence="1">
    <location>
        <begin position="144"/>
        <end position="156"/>
    </location>
</feature>
<evidence type="ECO:0000313" key="3">
    <source>
        <dbReference type="Proteomes" id="UP000756132"/>
    </source>
</evidence>
<sequence length="311" mass="35282">MPPRAPVSSLSGWRCPQCTIRSFATTSRQQAVGPEHPRYIEVPEPPQQHVPYKPPVKGVLPVPRDVFAGTYKTKSDEEVIAASTKKSLKQKVYAKGSREEWKAKMSEVRKQNLREGVTSLRSRQLSESRRLREKSLANQAAREAALHRPEREDERLTAPSTNFDLEALFGKQVPDPTREQRIAMKRENVARHEEAKRAERLDAIHTLYMNARDFIVTPQQLDKAVDEAFGTEQEPVTFGVSQYYNNDAAARSIWAEGRPEKVQDMLNRANGLKPRTAMDSSSGLGDVNKDRIRRIAEMFTGGKMESAERRQ</sequence>
<feature type="region of interest" description="Disordered" evidence="1">
    <location>
        <begin position="119"/>
        <end position="156"/>
    </location>
</feature>
<dbReference type="KEGG" id="ffu:CLAFUR5_01982"/>
<reference evidence="2" key="1">
    <citation type="submission" date="2021-12" db="EMBL/GenBank/DDBJ databases">
        <authorList>
            <person name="Zaccaron A."/>
            <person name="Stergiopoulos I."/>
        </authorList>
    </citation>
    <scope>NUCLEOTIDE SEQUENCE</scope>
    <source>
        <strain evidence="2">Race5_Kim</strain>
    </source>
</reference>